<keyword evidence="3" id="KW-0489">Methyltransferase</keyword>
<dbReference type="SUPFAM" id="SSF53335">
    <property type="entry name" value="S-adenosyl-L-methionine-dependent methyltransferases"/>
    <property type="match status" value="1"/>
</dbReference>
<organism evidence="3 4">
    <name type="scientific">Marseilla massiliensis</name>
    <dbReference type="NCBI Taxonomy" id="1841864"/>
    <lineage>
        <taxon>Bacteria</taxon>
        <taxon>Pseudomonadati</taxon>
        <taxon>Bacteroidota</taxon>
        <taxon>Bacteroidia</taxon>
        <taxon>Bacteroidales</taxon>
        <taxon>Prevotellaceae</taxon>
        <taxon>Marseilla</taxon>
    </lineage>
</organism>
<dbReference type="InterPro" id="IPR029063">
    <property type="entry name" value="SAM-dependent_MTases_sf"/>
</dbReference>
<evidence type="ECO:0000313" key="4">
    <source>
        <dbReference type="Proteomes" id="UP000764045"/>
    </source>
</evidence>
<dbReference type="Gene3D" id="1.10.10.1110">
    <property type="entry name" value="Methyltransferase PG1098, N-terminal domain"/>
    <property type="match status" value="1"/>
</dbReference>
<dbReference type="GO" id="GO:0008168">
    <property type="term" value="F:methyltransferase activity"/>
    <property type="evidence" value="ECO:0007669"/>
    <property type="project" value="UniProtKB-KW"/>
</dbReference>
<accession>A0A939B2U8</accession>
<reference evidence="3 4" key="1">
    <citation type="journal article" date="2021" name="Sci. Rep.">
        <title>The distribution of antibiotic resistance genes in chicken gut microbiota commensals.</title>
        <authorList>
            <person name="Juricova H."/>
            <person name="Matiasovicova J."/>
            <person name="Kubasova T."/>
            <person name="Cejkova D."/>
            <person name="Rychlik I."/>
        </authorList>
    </citation>
    <scope>NUCLEOTIDE SEQUENCE [LARGE SCALE GENOMIC DNA]</scope>
    <source>
        <strain evidence="3 4">An819</strain>
    </source>
</reference>
<evidence type="ECO:0000259" key="1">
    <source>
        <dbReference type="Pfam" id="PF18096"/>
    </source>
</evidence>
<protein>
    <submittedName>
        <fullName evidence="3">SAM-dependent methyltransferase</fullName>
    </submittedName>
</protein>
<comment type="caution">
    <text evidence="3">The sequence shown here is derived from an EMBL/GenBank/DDBJ whole genome shotgun (WGS) entry which is preliminary data.</text>
</comment>
<feature type="domain" description="THUMP-like" evidence="1">
    <location>
        <begin position="325"/>
        <end position="396"/>
    </location>
</feature>
<name>A0A939B2U8_9BACT</name>
<dbReference type="RefSeq" id="WP_205106809.1">
    <property type="nucleotide sequence ID" value="NZ_JACJJL010000001.1"/>
</dbReference>
<dbReference type="GO" id="GO:0032259">
    <property type="term" value="P:methylation"/>
    <property type="evidence" value="ECO:0007669"/>
    <property type="project" value="UniProtKB-KW"/>
</dbReference>
<dbReference type="InterPro" id="IPR041497">
    <property type="entry name" value="Thump-like"/>
</dbReference>
<dbReference type="Proteomes" id="UP000764045">
    <property type="component" value="Unassembled WGS sequence"/>
</dbReference>
<keyword evidence="4" id="KW-1185">Reference proteome</keyword>
<dbReference type="Pfam" id="PF18096">
    <property type="entry name" value="Thump_like"/>
    <property type="match status" value="1"/>
</dbReference>
<dbReference type="InterPro" id="IPR054168">
    <property type="entry name" value="PG_1098_Fer"/>
</dbReference>
<evidence type="ECO:0000313" key="3">
    <source>
        <dbReference type="EMBL" id="MBM6660236.1"/>
    </source>
</evidence>
<sequence>MNQETLSFINEHAGDDVRRLALQGGRHPGVDMPFALDQIAGRQMARRKLPSWAAVDGIVYPPHLSMEQCSGEAAAAYKAAVARRVAGGGRLVDLTGGFGVDFAFMAPAFASATYVERQPGLCAIASANFGLLGLGQAEVVCADSAEYLERMGPAGLIYVDPARRDAVGGRTFAVSDCTPDVAALRGTMLAKADSVMVKLSPMLDWRKAVADMGGEVGEVHIVSVGGECKELLLVMGKGCGVGLSVHCVNDGSDFAFDASGIGPVPSTPCGFASLDGLRGMMVYEPNASVMKAGCFGLLERRFGVRALGRDSHLFVSGGPVDGFPGRGFVIERATTMNKRLLREALSGIGRANVAVRNFPLTVAELRRRLKLGEGGGVYVFATTLADRTHVLLVCSKATPVRG</sequence>
<dbReference type="Pfam" id="PF22013">
    <property type="entry name" value="PG_1098_Fer"/>
    <property type="match status" value="1"/>
</dbReference>
<dbReference type="Gene3D" id="3.40.50.150">
    <property type="entry name" value="Vaccinia Virus protein VP39"/>
    <property type="match status" value="1"/>
</dbReference>
<keyword evidence="3" id="KW-0808">Transferase</keyword>
<feature type="domain" description="PG-1098 ferredoxin-like" evidence="2">
    <location>
        <begin position="282"/>
        <end position="324"/>
    </location>
</feature>
<dbReference type="AlphaFoldDB" id="A0A939B2U8"/>
<dbReference type="EMBL" id="JACJJL010000001">
    <property type="protein sequence ID" value="MBM6660236.1"/>
    <property type="molecule type" value="Genomic_DNA"/>
</dbReference>
<proteinExistence type="predicted"/>
<evidence type="ECO:0000259" key="2">
    <source>
        <dbReference type="Pfam" id="PF22013"/>
    </source>
</evidence>
<gene>
    <name evidence="3" type="ORF">H6B30_00455</name>
</gene>